<name>A0ABD6DBI5_9EURY</name>
<organism evidence="5 6">
    <name type="scientific">Halohasta litorea</name>
    <dbReference type="NCBI Taxonomy" id="869891"/>
    <lineage>
        <taxon>Archaea</taxon>
        <taxon>Methanobacteriati</taxon>
        <taxon>Methanobacteriota</taxon>
        <taxon>Stenosarchaea group</taxon>
        <taxon>Halobacteria</taxon>
        <taxon>Halobacteriales</taxon>
        <taxon>Haloferacaceae</taxon>
        <taxon>Halohasta</taxon>
    </lineage>
</organism>
<keyword evidence="1" id="KW-0805">Transcription regulation</keyword>
<feature type="domain" description="HTH bat-type" evidence="3">
    <location>
        <begin position="185"/>
        <end position="233"/>
    </location>
</feature>
<evidence type="ECO:0000256" key="1">
    <source>
        <dbReference type="ARBA" id="ARBA00023015"/>
    </source>
</evidence>
<gene>
    <name evidence="5" type="ORF">ACFSBW_17535</name>
</gene>
<keyword evidence="6" id="KW-1185">Reference proteome</keyword>
<dbReference type="PANTHER" id="PTHR34236">
    <property type="entry name" value="DIMETHYL SULFOXIDE REDUCTASE TRANSCRIPTIONAL ACTIVATOR"/>
    <property type="match status" value="1"/>
</dbReference>
<feature type="domain" description="HVO-2928 N-terminal" evidence="4">
    <location>
        <begin position="3"/>
        <end position="171"/>
    </location>
</feature>
<dbReference type="EMBL" id="JBHUDM010000007">
    <property type="protein sequence ID" value="MFD1643669.1"/>
    <property type="molecule type" value="Genomic_DNA"/>
</dbReference>
<comment type="caution">
    <text evidence="5">The sequence shown here is derived from an EMBL/GenBank/DDBJ whole genome shotgun (WGS) entry which is preliminary data.</text>
</comment>
<dbReference type="RefSeq" id="WP_256397653.1">
    <property type="nucleotide sequence ID" value="NZ_JANHDJ010000009.1"/>
</dbReference>
<evidence type="ECO:0000313" key="5">
    <source>
        <dbReference type="EMBL" id="MFD1643669.1"/>
    </source>
</evidence>
<keyword evidence="2" id="KW-0804">Transcription</keyword>
<evidence type="ECO:0000256" key="2">
    <source>
        <dbReference type="ARBA" id="ARBA00023163"/>
    </source>
</evidence>
<evidence type="ECO:0000313" key="6">
    <source>
        <dbReference type="Proteomes" id="UP001597052"/>
    </source>
</evidence>
<dbReference type="Proteomes" id="UP001597052">
    <property type="component" value="Unassembled WGS sequence"/>
</dbReference>
<proteinExistence type="predicted"/>
<evidence type="ECO:0000259" key="3">
    <source>
        <dbReference type="Pfam" id="PF04967"/>
    </source>
</evidence>
<reference evidence="5 6" key="1">
    <citation type="journal article" date="2019" name="Int. J. Syst. Evol. Microbiol.">
        <title>The Global Catalogue of Microorganisms (GCM) 10K type strain sequencing project: providing services to taxonomists for standard genome sequencing and annotation.</title>
        <authorList>
            <consortium name="The Broad Institute Genomics Platform"/>
            <consortium name="The Broad Institute Genome Sequencing Center for Infectious Disease"/>
            <person name="Wu L."/>
            <person name="Ma J."/>
        </authorList>
    </citation>
    <scope>NUCLEOTIDE SEQUENCE [LARGE SCALE GENOMIC DNA]</scope>
    <source>
        <strain evidence="5 6">CGMCC 1.10593</strain>
    </source>
</reference>
<dbReference type="InterPro" id="IPR007050">
    <property type="entry name" value="HTH_bacterioopsin"/>
</dbReference>
<evidence type="ECO:0000259" key="4">
    <source>
        <dbReference type="Pfam" id="PF24281"/>
    </source>
</evidence>
<protein>
    <submittedName>
        <fullName evidence="5">Helix-turn-helix domain-containing protein</fullName>
    </submittedName>
</protein>
<dbReference type="InterPro" id="IPR036388">
    <property type="entry name" value="WH-like_DNA-bd_sf"/>
</dbReference>
<dbReference type="PANTHER" id="PTHR34236:SF1">
    <property type="entry name" value="DIMETHYL SULFOXIDE REDUCTASE TRANSCRIPTIONAL ACTIVATOR"/>
    <property type="match status" value="1"/>
</dbReference>
<accession>A0ABD6DBI5</accession>
<dbReference type="Pfam" id="PF04967">
    <property type="entry name" value="HTH_10"/>
    <property type="match status" value="1"/>
</dbReference>
<dbReference type="Gene3D" id="1.10.10.10">
    <property type="entry name" value="Winged helix-like DNA-binding domain superfamily/Winged helix DNA-binding domain"/>
    <property type="match status" value="1"/>
</dbReference>
<dbReference type="AlphaFoldDB" id="A0ABD6DBI5"/>
<sequence>MREFAFTVEYEKGVDEFMDHFIENSNLHSQTIAIHATTESMWRLDRMSGPPDVLEEFDERLNHASVCNEVIGMCGSPAIESTHEILARTPDSRIVYACRKERDGVRSIPYVAAKHIGDGLLMQAERRGHQYQWRLLIDDEETVGAIYEELNDGLQDGLSLSVQRLSDPECWVNTGIGINEDGLPPEQQAALEAAVEYGYYQKPRKHTVQEISEKLDVPNSTLQYRLTRAEAWLATQFVSDVLSPEEQQTKTVNIELEV</sequence>
<dbReference type="Pfam" id="PF24281">
    <property type="entry name" value="HVO_2928_N"/>
    <property type="match status" value="1"/>
</dbReference>
<dbReference type="InterPro" id="IPR056529">
    <property type="entry name" value="HVO_2928_N"/>
</dbReference>